<sequence length="227" mass="23321">MTGPAGPVPHDAVVFDCDGTLVDTETSWDSAYRQLFDHYGVPLDPRARTRLVGLQLRELGHALAVLLGHPEPPETLARTVYELVCGGIGSGVAALPGAVELVTALHGTRPLAVATNTPAEIVAGYLDGIGLRAAFDVVVDCVSAGAPKPSPVPYLRACGALGVHPRRAVAVEDSANGVAAARVAGMYVIGVPSHPDVTLDADLRAATLLDPPVWQALGLPSPATVPA</sequence>
<comment type="caution">
    <text evidence="1">The sequence shown here is derived from an EMBL/GenBank/DDBJ whole genome shotgun (WGS) entry which is preliminary data.</text>
</comment>
<keyword evidence="2" id="KW-1185">Reference proteome</keyword>
<name>A0A7X0ICT4_9ACTN</name>
<dbReference type="RefSeq" id="WP_184979838.1">
    <property type="nucleotide sequence ID" value="NZ_BAAALO010000030.1"/>
</dbReference>
<dbReference type="NCBIfam" id="TIGR01509">
    <property type="entry name" value="HAD-SF-IA-v3"/>
    <property type="match status" value="1"/>
</dbReference>
<gene>
    <name evidence="1" type="ORF">BJ992_002059</name>
</gene>
<reference evidence="1 2" key="1">
    <citation type="submission" date="2020-08" db="EMBL/GenBank/DDBJ databases">
        <title>Sequencing the genomes of 1000 actinobacteria strains.</title>
        <authorList>
            <person name="Klenk H.-P."/>
        </authorList>
    </citation>
    <scope>NUCLEOTIDE SEQUENCE [LARGE SCALE GENOMIC DNA]</scope>
    <source>
        <strain evidence="1 2">DSM 44936</strain>
    </source>
</reference>
<dbReference type="Proteomes" id="UP000555564">
    <property type="component" value="Unassembled WGS sequence"/>
</dbReference>
<dbReference type="InterPro" id="IPR036412">
    <property type="entry name" value="HAD-like_sf"/>
</dbReference>
<proteinExistence type="predicted"/>
<dbReference type="SUPFAM" id="SSF56784">
    <property type="entry name" value="HAD-like"/>
    <property type="match status" value="1"/>
</dbReference>
<organism evidence="1 2">
    <name type="scientific">Sphaerisporangium rubeum</name>
    <dbReference type="NCBI Taxonomy" id="321317"/>
    <lineage>
        <taxon>Bacteria</taxon>
        <taxon>Bacillati</taxon>
        <taxon>Actinomycetota</taxon>
        <taxon>Actinomycetes</taxon>
        <taxon>Streptosporangiales</taxon>
        <taxon>Streptosporangiaceae</taxon>
        <taxon>Sphaerisporangium</taxon>
    </lineage>
</organism>
<dbReference type="PANTHER" id="PTHR43481:SF4">
    <property type="entry name" value="GLYCEROL-1-PHOSPHATE PHOSPHOHYDROLASE 1-RELATED"/>
    <property type="match status" value="1"/>
</dbReference>
<dbReference type="GO" id="GO:0050308">
    <property type="term" value="F:sugar-phosphatase activity"/>
    <property type="evidence" value="ECO:0007669"/>
    <property type="project" value="TreeGrafter"/>
</dbReference>
<dbReference type="SFLD" id="SFLDS00003">
    <property type="entry name" value="Haloacid_Dehalogenase"/>
    <property type="match status" value="1"/>
</dbReference>
<accession>A0A7X0ICT4</accession>
<dbReference type="SFLD" id="SFLDG01129">
    <property type="entry name" value="C1.5:_HAD__Beta-PGM__Phosphata"/>
    <property type="match status" value="1"/>
</dbReference>
<dbReference type="PANTHER" id="PTHR43481">
    <property type="entry name" value="FRUCTOSE-1-PHOSPHATE PHOSPHATASE"/>
    <property type="match status" value="1"/>
</dbReference>
<dbReference type="Pfam" id="PF00702">
    <property type="entry name" value="Hydrolase"/>
    <property type="match status" value="1"/>
</dbReference>
<keyword evidence="1" id="KW-0378">Hydrolase</keyword>
<evidence type="ECO:0000313" key="2">
    <source>
        <dbReference type="Proteomes" id="UP000555564"/>
    </source>
</evidence>
<dbReference type="InterPro" id="IPR023198">
    <property type="entry name" value="PGP-like_dom2"/>
</dbReference>
<dbReference type="Gene3D" id="1.10.150.240">
    <property type="entry name" value="Putative phosphatase, domain 2"/>
    <property type="match status" value="1"/>
</dbReference>
<dbReference type="InterPro" id="IPR023214">
    <property type="entry name" value="HAD_sf"/>
</dbReference>
<dbReference type="Gene3D" id="3.40.50.1000">
    <property type="entry name" value="HAD superfamily/HAD-like"/>
    <property type="match status" value="1"/>
</dbReference>
<dbReference type="AlphaFoldDB" id="A0A7X0ICT4"/>
<dbReference type="InterPro" id="IPR051806">
    <property type="entry name" value="HAD-like_SPP"/>
</dbReference>
<evidence type="ECO:0000313" key="1">
    <source>
        <dbReference type="EMBL" id="MBB6472628.1"/>
    </source>
</evidence>
<protein>
    <submittedName>
        <fullName evidence="1">HAD superfamily hydrolase (TIGR01509 family)</fullName>
    </submittedName>
</protein>
<dbReference type="EMBL" id="JACHIU010000001">
    <property type="protein sequence ID" value="MBB6472628.1"/>
    <property type="molecule type" value="Genomic_DNA"/>
</dbReference>
<dbReference type="PRINTS" id="PR00413">
    <property type="entry name" value="HADHALOGNASE"/>
</dbReference>
<dbReference type="InterPro" id="IPR006439">
    <property type="entry name" value="HAD-SF_hydro_IA"/>
</dbReference>